<feature type="transmembrane region" description="Helical" evidence="5">
    <location>
        <begin position="169"/>
        <end position="190"/>
    </location>
</feature>
<keyword evidence="7" id="KW-1185">Reference proteome</keyword>
<feature type="transmembrane region" description="Helical" evidence="5">
    <location>
        <begin position="496"/>
        <end position="514"/>
    </location>
</feature>
<name>A0A1W1WCG8_SULTA</name>
<dbReference type="EMBL" id="FWWY01000001">
    <property type="protein sequence ID" value="SMC03986.1"/>
    <property type="molecule type" value="Genomic_DNA"/>
</dbReference>
<sequence length="538" mass="58699">MKSDLDYANQAADSKQSGYKKELGFWTVVFLATGGILGPAVGFTPVSVLALAGPSGILSWIIAFLLIMAVAMAYVELGTMWPKAGGVAYYPAKSSGPIVGVMNAWGSFVGYALAVPSIVVAFVEYLSYWFPGLYKGGTLTTTGIVSAIAVTVVIFWINTLRIRYMGQLNNIFTVLTIVGLVVVSVVLLTHMHPSNFHQFHGFVPFGTSGLFLAISATIYGYGGFRQPIDYAEEVKDPGKTIPKAVFLTMIITLIIYFLESLSYLGAINWKGIGVQAGNWSGLSSLAYPFVSIGHGIGLPIIGLIAMITMLIASFKDGYIYFGGASRVGYSLSYYDGYLPKVFTNMTKNGIPLPSVLLVLVVSSLYIILLPSFSSLFPLVASALLLSYAPGPLSLAIFRTKYPHEPRPYVLPAYKILAPFAFVISTLMIYWSGWASVHILIPSVFIGLLLLFFYRKHSRITQDDWRRGLWLPIFQIILMGLSYIGSKNFGGHNLIPSPWDTVVVGIVALVFYYWGLSSGLKWQEHDTFTESPSAGAVTR</sequence>
<dbReference type="Gene3D" id="1.20.1740.10">
    <property type="entry name" value="Amino acid/polyamine transporter I"/>
    <property type="match status" value="1"/>
</dbReference>
<feature type="transmembrane region" description="Helical" evidence="5">
    <location>
        <begin position="466"/>
        <end position="484"/>
    </location>
</feature>
<feature type="transmembrane region" description="Helical" evidence="5">
    <location>
        <begin position="375"/>
        <end position="397"/>
    </location>
</feature>
<dbReference type="AlphaFoldDB" id="A0A1W1WCG8"/>
<protein>
    <submittedName>
        <fullName evidence="6">Amino acid/polyamine/organocation transporter, APC superfamily</fullName>
    </submittedName>
</protein>
<dbReference type="Pfam" id="PF13520">
    <property type="entry name" value="AA_permease_2"/>
    <property type="match status" value="1"/>
</dbReference>
<feature type="transmembrane region" description="Helical" evidence="5">
    <location>
        <begin position="23"/>
        <end position="51"/>
    </location>
</feature>
<feature type="transmembrane region" description="Helical" evidence="5">
    <location>
        <begin position="286"/>
        <end position="312"/>
    </location>
</feature>
<gene>
    <name evidence="6" type="ORF">SAMN00768000_1389</name>
</gene>
<keyword evidence="4 5" id="KW-0472">Membrane</keyword>
<keyword evidence="2 5" id="KW-0812">Transmembrane</keyword>
<feature type="transmembrane region" description="Helical" evidence="5">
    <location>
        <begin position="202"/>
        <end position="224"/>
    </location>
</feature>
<dbReference type="PANTHER" id="PTHR47547">
    <property type="match status" value="1"/>
</dbReference>
<reference evidence="7" key="1">
    <citation type="submission" date="2017-04" db="EMBL/GenBank/DDBJ databases">
        <authorList>
            <person name="Varghese N."/>
            <person name="Submissions S."/>
        </authorList>
    </citation>
    <scope>NUCLEOTIDE SEQUENCE [LARGE SCALE GENOMIC DNA]</scope>
    <source>
        <strain evidence="7">DSM 9293</strain>
    </source>
</reference>
<feature type="transmembrane region" description="Helical" evidence="5">
    <location>
        <begin position="350"/>
        <end position="369"/>
    </location>
</feature>
<dbReference type="OrthoDB" id="9762947at2"/>
<feature type="transmembrane region" description="Helical" evidence="5">
    <location>
        <begin position="244"/>
        <end position="266"/>
    </location>
</feature>
<dbReference type="GO" id="GO:0016020">
    <property type="term" value="C:membrane"/>
    <property type="evidence" value="ECO:0007669"/>
    <property type="project" value="UniProtKB-SubCell"/>
</dbReference>
<comment type="subcellular location">
    <subcellularLocation>
        <location evidence="1">Membrane</location>
        <topology evidence="1">Multi-pass membrane protein</topology>
    </subcellularLocation>
</comment>
<proteinExistence type="predicted"/>
<dbReference type="PANTHER" id="PTHR47547:SF1">
    <property type="entry name" value="ASPARTATE-PROTON SYMPORTER"/>
    <property type="match status" value="1"/>
</dbReference>
<feature type="transmembrane region" description="Helical" evidence="5">
    <location>
        <begin position="409"/>
        <end position="430"/>
    </location>
</feature>
<evidence type="ECO:0000256" key="4">
    <source>
        <dbReference type="ARBA" id="ARBA00023136"/>
    </source>
</evidence>
<dbReference type="STRING" id="28034.BFX07_14025"/>
<dbReference type="InterPro" id="IPR052962">
    <property type="entry name" value="AA_Transporter_AGT"/>
</dbReference>
<feature type="transmembrane region" description="Helical" evidence="5">
    <location>
        <begin position="436"/>
        <end position="454"/>
    </location>
</feature>
<evidence type="ECO:0000256" key="1">
    <source>
        <dbReference type="ARBA" id="ARBA00004141"/>
    </source>
</evidence>
<dbReference type="PIRSF" id="PIRSF006060">
    <property type="entry name" value="AA_transporter"/>
    <property type="match status" value="1"/>
</dbReference>
<evidence type="ECO:0000256" key="3">
    <source>
        <dbReference type="ARBA" id="ARBA00022989"/>
    </source>
</evidence>
<dbReference type="GO" id="GO:0022857">
    <property type="term" value="F:transmembrane transporter activity"/>
    <property type="evidence" value="ECO:0007669"/>
    <property type="project" value="InterPro"/>
</dbReference>
<evidence type="ECO:0000256" key="2">
    <source>
        <dbReference type="ARBA" id="ARBA00022692"/>
    </source>
</evidence>
<evidence type="ECO:0000313" key="6">
    <source>
        <dbReference type="EMBL" id="SMC03986.1"/>
    </source>
</evidence>
<feature type="transmembrane region" description="Helical" evidence="5">
    <location>
        <begin position="108"/>
        <end position="130"/>
    </location>
</feature>
<accession>A0A1W1WCG8</accession>
<dbReference type="Proteomes" id="UP000192660">
    <property type="component" value="Unassembled WGS sequence"/>
</dbReference>
<dbReference type="InterPro" id="IPR002293">
    <property type="entry name" value="AA/rel_permease1"/>
</dbReference>
<organism evidence="6 7">
    <name type="scientific">Sulfobacillus thermosulfidooxidans (strain DSM 9293 / VKM B-1269 / AT-1)</name>
    <dbReference type="NCBI Taxonomy" id="929705"/>
    <lineage>
        <taxon>Bacteria</taxon>
        <taxon>Bacillati</taxon>
        <taxon>Bacillota</taxon>
        <taxon>Clostridia</taxon>
        <taxon>Eubacteriales</taxon>
        <taxon>Clostridiales Family XVII. Incertae Sedis</taxon>
        <taxon>Sulfobacillus</taxon>
    </lineage>
</organism>
<keyword evidence="3 5" id="KW-1133">Transmembrane helix</keyword>
<dbReference type="RefSeq" id="WP_084661133.1">
    <property type="nucleotide sequence ID" value="NZ_FWWY01000001.1"/>
</dbReference>
<evidence type="ECO:0000256" key="5">
    <source>
        <dbReference type="SAM" id="Phobius"/>
    </source>
</evidence>
<evidence type="ECO:0000313" key="7">
    <source>
        <dbReference type="Proteomes" id="UP000192660"/>
    </source>
</evidence>
<feature type="transmembrane region" description="Helical" evidence="5">
    <location>
        <begin position="136"/>
        <end position="157"/>
    </location>
</feature>
<feature type="transmembrane region" description="Helical" evidence="5">
    <location>
        <begin position="57"/>
        <end position="75"/>
    </location>
</feature>